<comment type="caution">
    <text evidence="2">The sequence shown here is derived from an EMBL/GenBank/DDBJ whole genome shotgun (WGS) entry which is preliminary data.</text>
</comment>
<organism evidence="2 3">
    <name type="scientific">Centaurea solstitialis</name>
    <name type="common">yellow star-thistle</name>
    <dbReference type="NCBI Taxonomy" id="347529"/>
    <lineage>
        <taxon>Eukaryota</taxon>
        <taxon>Viridiplantae</taxon>
        <taxon>Streptophyta</taxon>
        <taxon>Embryophyta</taxon>
        <taxon>Tracheophyta</taxon>
        <taxon>Spermatophyta</taxon>
        <taxon>Magnoliopsida</taxon>
        <taxon>eudicotyledons</taxon>
        <taxon>Gunneridae</taxon>
        <taxon>Pentapetalae</taxon>
        <taxon>asterids</taxon>
        <taxon>campanulids</taxon>
        <taxon>Asterales</taxon>
        <taxon>Asteraceae</taxon>
        <taxon>Carduoideae</taxon>
        <taxon>Cardueae</taxon>
        <taxon>Centaureinae</taxon>
        <taxon>Centaurea</taxon>
    </lineage>
</organism>
<proteinExistence type="predicted"/>
<feature type="region of interest" description="Disordered" evidence="1">
    <location>
        <begin position="223"/>
        <end position="244"/>
    </location>
</feature>
<evidence type="ECO:0000313" key="3">
    <source>
        <dbReference type="Proteomes" id="UP001172457"/>
    </source>
</evidence>
<dbReference type="PANTHER" id="PTHR33879:SF3">
    <property type="entry name" value="17.6 KDA CLASS II HEAT SHOCK PROTEIN-RELATED"/>
    <property type="match status" value="1"/>
</dbReference>
<feature type="compositionally biased region" description="Gly residues" evidence="1">
    <location>
        <begin position="226"/>
        <end position="236"/>
    </location>
</feature>
<dbReference type="EMBL" id="JARYMX010000006">
    <property type="protein sequence ID" value="KAJ9543257.1"/>
    <property type="molecule type" value="Genomic_DNA"/>
</dbReference>
<dbReference type="Proteomes" id="UP001172457">
    <property type="component" value="Chromosome 6"/>
</dbReference>
<reference evidence="2" key="1">
    <citation type="submission" date="2023-03" db="EMBL/GenBank/DDBJ databases">
        <title>Chromosome-scale reference genome and RAD-based genetic map of yellow starthistle (Centaurea solstitialis) reveal putative structural variation and QTLs associated with invader traits.</title>
        <authorList>
            <person name="Reatini B."/>
            <person name="Cang F.A."/>
            <person name="Jiang Q."/>
            <person name="Mckibben M.T.W."/>
            <person name="Barker M.S."/>
            <person name="Rieseberg L.H."/>
            <person name="Dlugosch K.M."/>
        </authorList>
    </citation>
    <scope>NUCLEOTIDE SEQUENCE</scope>
    <source>
        <strain evidence="2">CAN-66</strain>
        <tissue evidence="2">Leaf</tissue>
    </source>
</reference>
<evidence type="ECO:0008006" key="4">
    <source>
        <dbReference type="Google" id="ProtNLM"/>
    </source>
</evidence>
<evidence type="ECO:0000313" key="2">
    <source>
        <dbReference type="EMBL" id="KAJ9543257.1"/>
    </source>
</evidence>
<keyword evidence="3" id="KW-1185">Reference proteome</keyword>
<protein>
    <recommendedName>
        <fullName evidence="4">SHSP domain-containing protein</fullName>
    </recommendedName>
</protein>
<name>A0AA38W1U5_9ASTR</name>
<evidence type="ECO:0000256" key="1">
    <source>
        <dbReference type="SAM" id="MobiDB-lite"/>
    </source>
</evidence>
<dbReference type="CDD" id="cd06464">
    <property type="entry name" value="ACD_sHsps-like"/>
    <property type="match status" value="1"/>
</dbReference>
<sequence length="244" mass="25715">MKSLRPSLACRYREPVPLLTVGYTIVDGGYAIGSGDGRSPSHTPLLFSSDPFPDPTNSSIARVLISTAMKVHPAPNRRNITVRYDFGSPSSASAAANCRQKKLRRLPHIFAKVLELPFYADAEVSIEETSDSLIFVVDTDDGIGTDIAAHTIEICPGVTKVVVRGGGGGGSGGGGGGGEEVEVDLWRFRLPETTQPELATAAFSDGELVVRVPKEVNVGRNREGVWGNGNGNGNGSGRLVLGRA</sequence>
<dbReference type="AlphaFoldDB" id="A0AA38W1U5"/>
<dbReference type="PANTHER" id="PTHR33879">
    <property type="entry name" value="17.6 KDA CLASS II HEAT SHOCK PROTEIN-RELATED"/>
    <property type="match status" value="1"/>
</dbReference>
<gene>
    <name evidence="2" type="ORF">OSB04_022964</name>
</gene>
<accession>A0AA38W1U5</accession>